<protein>
    <submittedName>
        <fullName evidence="1">Uncharacterized protein</fullName>
    </submittedName>
</protein>
<dbReference type="AlphaFoldDB" id="A0A6I1DVY9"/>
<dbReference type="Proteomes" id="UP000429785">
    <property type="component" value="Unassembled WGS sequence"/>
</dbReference>
<gene>
    <name evidence="1" type="ORF">F8C76_11645</name>
</gene>
<evidence type="ECO:0000313" key="1">
    <source>
        <dbReference type="EMBL" id="KAB7528509.1"/>
    </source>
</evidence>
<dbReference type="RefSeq" id="WP_152131870.1">
    <property type="nucleotide sequence ID" value="NZ_WELG01000002.1"/>
</dbReference>
<reference evidence="1 2" key="1">
    <citation type="submission" date="2019-10" db="EMBL/GenBank/DDBJ databases">
        <title>Muricauda olearia CL-SS4 JCM15563 genome.</title>
        <authorList>
            <person name="Liu L."/>
        </authorList>
    </citation>
    <scope>NUCLEOTIDE SEQUENCE [LARGE SCALE GENOMIC DNA]</scope>
    <source>
        <strain evidence="1 2">CL-SS4</strain>
    </source>
</reference>
<dbReference type="OrthoDB" id="1453329at2"/>
<name>A0A6I1DVY9_9FLAO</name>
<accession>A0A6I1DVY9</accession>
<evidence type="ECO:0000313" key="2">
    <source>
        <dbReference type="Proteomes" id="UP000429785"/>
    </source>
</evidence>
<sequence>MLRLLAFPFVSVMLVMILMTSPLVPFLGKEYCTAIILGSSEEENNSNETTGSKSFESKYFLLRNFFPVDTYLNQEQDFNSLGYMFPVLDYTVEILDPPPRRLV</sequence>
<dbReference type="EMBL" id="WELG01000002">
    <property type="protein sequence ID" value="KAB7528509.1"/>
    <property type="molecule type" value="Genomic_DNA"/>
</dbReference>
<comment type="caution">
    <text evidence="1">The sequence shown here is derived from an EMBL/GenBank/DDBJ whole genome shotgun (WGS) entry which is preliminary data.</text>
</comment>
<proteinExistence type="predicted"/>
<organism evidence="1 2">
    <name type="scientific">Flagellimonas olearia</name>
    <dbReference type="NCBI Taxonomy" id="552546"/>
    <lineage>
        <taxon>Bacteria</taxon>
        <taxon>Pseudomonadati</taxon>
        <taxon>Bacteroidota</taxon>
        <taxon>Flavobacteriia</taxon>
        <taxon>Flavobacteriales</taxon>
        <taxon>Flavobacteriaceae</taxon>
        <taxon>Flagellimonas</taxon>
    </lineage>
</organism>